<dbReference type="Proteomes" id="UP001177140">
    <property type="component" value="Unassembled WGS sequence"/>
</dbReference>
<evidence type="ECO:0000256" key="1">
    <source>
        <dbReference type="ARBA" id="ARBA00004200"/>
    </source>
</evidence>
<dbReference type="InterPro" id="IPR011992">
    <property type="entry name" value="EF-hand-dom_pair"/>
</dbReference>
<evidence type="ECO:0000256" key="4">
    <source>
        <dbReference type="ARBA" id="ARBA00022723"/>
    </source>
</evidence>
<evidence type="ECO:0000256" key="5">
    <source>
        <dbReference type="ARBA" id="ARBA00022737"/>
    </source>
</evidence>
<name>A0AA41S6C7_PAPNU</name>
<evidence type="ECO:0000256" key="8">
    <source>
        <dbReference type="ARBA" id="ARBA00022801"/>
    </source>
</evidence>
<dbReference type="InterPro" id="IPR013567">
    <property type="entry name" value="EF_hand_assoc_2"/>
</dbReference>
<keyword evidence="8" id="KW-0378">Hydrolase</keyword>
<comment type="similarity">
    <text evidence="2">Belongs to the mitochondrial Rho GTPase family.</text>
</comment>
<evidence type="ECO:0000256" key="3">
    <source>
        <dbReference type="ARBA" id="ARBA00022692"/>
    </source>
</evidence>
<keyword evidence="11" id="KW-0496">Mitochondrion</keyword>
<dbReference type="InterPro" id="IPR002048">
    <property type="entry name" value="EF_hand_dom"/>
</dbReference>
<dbReference type="Pfam" id="PF08356">
    <property type="entry name" value="EF_assoc_2"/>
    <property type="match status" value="1"/>
</dbReference>
<dbReference type="InterPro" id="IPR027417">
    <property type="entry name" value="P-loop_NTPase"/>
</dbReference>
<dbReference type="GO" id="GO:0005741">
    <property type="term" value="C:mitochondrial outer membrane"/>
    <property type="evidence" value="ECO:0007669"/>
    <property type="project" value="UniProtKB-SubCell"/>
</dbReference>
<dbReference type="GO" id="GO:0003924">
    <property type="term" value="F:GTPase activity"/>
    <property type="evidence" value="ECO:0007669"/>
    <property type="project" value="InterPro"/>
</dbReference>
<feature type="domain" description="EF-hand" evidence="14">
    <location>
        <begin position="215"/>
        <end position="250"/>
    </location>
</feature>
<dbReference type="SMART" id="SM00173">
    <property type="entry name" value="RAS"/>
    <property type="match status" value="1"/>
</dbReference>
<dbReference type="InterPro" id="IPR052266">
    <property type="entry name" value="Miro-EF-hand_domain"/>
</dbReference>
<dbReference type="PROSITE" id="PS00018">
    <property type="entry name" value="EF_HAND_1"/>
    <property type="match status" value="1"/>
</dbReference>
<evidence type="ECO:0000259" key="15">
    <source>
        <dbReference type="PROSITE" id="PS51423"/>
    </source>
</evidence>
<dbReference type="PANTHER" id="PTHR46819:SF1">
    <property type="entry name" value="EF-HAND CALCIUM-BINDING DOMAIN-CONTAINING PROTEIN 7"/>
    <property type="match status" value="1"/>
</dbReference>
<dbReference type="InterPro" id="IPR018247">
    <property type="entry name" value="EF_Hand_1_Ca_BS"/>
</dbReference>
<keyword evidence="9" id="KW-0106">Calcium</keyword>
<evidence type="ECO:0000313" key="16">
    <source>
        <dbReference type="EMBL" id="MCL7033864.1"/>
    </source>
</evidence>
<evidence type="ECO:0000256" key="13">
    <source>
        <dbReference type="ARBA" id="ARBA00023136"/>
    </source>
</evidence>
<dbReference type="InterPro" id="IPR001806">
    <property type="entry name" value="Small_GTPase"/>
</dbReference>
<dbReference type="SMART" id="SM00175">
    <property type="entry name" value="RAB"/>
    <property type="match status" value="1"/>
</dbReference>
<gene>
    <name evidence="16" type="ORF">MKW94_003079</name>
</gene>
<evidence type="ECO:0000256" key="7">
    <source>
        <dbReference type="ARBA" id="ARBA00022787"/>
    </source>
</evidence>
<evidence type="ECO:0000256" key="11">
    <source>
        <dbReference type="ARBA" id="ARBA00023128"/>
    </source>
</evidence>
<dbReference type="SUPFAM" id="SSF52540">
    <property type="entry name" value="P-loop containing nucleoside triphosphate hydrolases"/>
    <property type="match status" value="1"/>
</dbReference>
<dbReference type="PANTHER" id="PTHR46819">
    <property type="entry name" value="EF-HAND CALCIUM-BINDING DOMAIN-CONTAINING PROTEIN 7"/>
    <property type="match status" value="1"/>
</dbReference>
<evidence type="ECO:0000259" key="14">
    <source>
        <dbReference type="PROSITE" id="PS50222"/>
    </source>
</evidence>
<dbReference type="AlphaFoldDB" id="A0AA41S6C7"/>
<dbReference type="GO" id="GO:0005509">
    <property type="term" value="F:calcium ion binding"/>
    <property type="evidence" value="ECO:0007669"/>
    <property type="project" value="InterPro"/>
</dbReference>
<dbReference type="Gene3D" id="3.40.50.300">
    <property type="entry name" value="P-loop containing nucleotide triphosphate hydrolases"/>
    <property type="match status" value="1"/>
</dbReference>
<keyword evidence="3" id="KW-0812">Transmembrane</keyword>
<accession>A0AA41S6C7</accession>
<evidence type="ECO:0000256" key="6">
    <source>
        <dbReference type="ARBA" id="ARBA00022741"/>
    </source>
</evidence>
<dbReference type="Pfam" id="PF00071">
    <property type="entry name" value="Ras"/>
    <property type="match status" value="1"/>
</dbReference>
<keyword evidence="13" id="KW-0472">Membrane</keyword>
<dbReference type="PROSITE" id="PS50222">
    <property type="entry name" value="EF_HAND_2"/>
    <property type="match status" value="1"/>
</dbReference>
<feature type="domain" description="Miro" evidence="15">
    <location>
        <begin position="33"/>
        <end position="199"/>
    </location>
</feature>
<keyword evidence="17" id="KW-1185">Reference proteome</keyword>
<dbReference type="InterPro" id="IPR020860">
    <property type="entry name" value="MIRO_dom"/>
</dbReference>
<evidence type="ECO:0000256" key="2">
    <source>
        <dbReference type="ARBA" id="ARBA00007981"/>
    </source>
</evidence>
<comment type="subcellular location">
    <subcellularLocation>
        <location evidence="1">Mitochondrion outer membrane</location>
        <topology evidence="1">Single-pass type IV membrane protein</topology>
    </subcellularLocation>
</comment>
<keyword evidence="12" id="KW-0342">GTP-binding</keyword>
<dbReference type="SMART" id="SM00174">
    <property type="entry name" value="RHO"/>
    <property type="match status" value="1"/>
</dbReference>
<dbReference type="FunFam" id="1.10.238.10:FF:000011">
    <property type="entry name" value="Mitochondrial Rho GTPase"/>
    <property type="match status" value="1"/>
</dbReference>
<keyword evidence="5" id="KW-0677">Repeat</keyword>
<evidence type="ECO:0008006" key="18">
    <source>
        <dbReference type="Google" id="ProtNLM"/>
    </source>
</evidence>
<dbReference type="EMBL" id="JAJJMA010139365">
    <property type="protein sequence ID" value="MCL7033864.1"/>
    <property type="molecule type" value="Genomic_DNA"/>
</dbReference>
<comment type="caution">
    <text evidence="16">The sequence shown here is derived from an EMBL/GenBank/DDBJ whole genome shotgun (WGS) entry which is preliminary data.</text>
</comment>
<evidence type="ECO:0000256" key="10">
    <source>
        <dbReference type="ARBA" id="ARBA00022989"/>
    </source>
</evidence>
<keyword evidence="7" id="KW-1000">Mitochondrion outer membrane</keyword>
<dbReference type="GO" id="GO:0005525">
    <property type="term" value="F:GTP binding"/>
    <property type="evidence" value="ECO:0007669"/>
    <property type="project" value="UniProtKB-KW"/>
</dbReference>
<reference evidence="16" key="1">
    <citation type="submission" date="2022-03" db="EMBL/GenBank/DDBJ databases">
        <title>A functionally conserved STORR gene fusion in Papaver species that diverged 16.8 million years ago.</title>
        <authorList>
            <person name="Catania T."/>
        </authorList>
    </citation>
    <scope>NUCLEOTIDE SEQUENCE</scope>
    <source>
        <strain evidence="16">S-191538</strain>
    </source>
</reference>
<sequence length="466" mass="52557">MGNTLGKSNTEENVMVAGKSNITAEKVWNTGDKANVRVVVVGDPGTGKSSLIATAAADAFQKNVPPVLPPTCLPADFYPERVPVTIIDTSSYMEHGTKLVQELKLADAVVLTYACDTPATLDRLSTFWLPEFRRLEVKLPVIVVGCKLDAMEDPYVSLEQRTSLIMQQFREIDTCMECSARSLIQVSEVFYYAQKAVLYPTTPLFDQETKTLKPQCVRALERIFSQCDEDGDGALSDKEMNDFQVKCFNKPLEPSEIVGVKRVVHEKRSEGVIDRGVTLSGFLFLHELFIEKGRTETTWTILRKFGYDNELKLRKYDARNHSLDFPYVAVDLLESVFDLVKLCFGLLFNGAHIVKLKNYIKKNRFGTETERSILNCLSNKNNSHIGLNRCLKPVKPKHVKEVSVTIVSPEHAPKRLTKKSRTLFDSWAIDFITHTFQIPFLVNQNTSTAPAFLDLASLRYFPILLM</sequence>
<keyword evidence="6" id="KW-0547">Nucleotide-binding</keyword>
<organism evidence="16 17">
    <name type="scientific">Papaver nudicaule</name>
    <name type="common">Iceland poppy</name>
    <dbReference type="NCBI Taxonomy" id="74823"/>
    <lineage>
        <taxon>Eukaryota</taxon>
        <taxon>Viridiplantae</taxon>
        <taxon>Streptophyta</taxon>
        <taxon>Embryophyta</taxon>
        <taxon>Tracheophyta</taxon>
        <taxon>Spermatophyta</taxon>
        <taxon>Magnoliopsida</taxon>
        <taxon>Ranunculales</taxon>
        <taxon>Papaveraceae</taxon>
        <taxon>Papaveroideae</taxon>
        <taxon>Papaver</taxon>
    </lineage>
</organism>
<keyword evidence="4" id="KW-0479">Metal-binding</keyword>
<dbReference type="PRINTS" id="PR00449">
    <property type="entry name" value="RASTRNSFRMNG"/>
</dbReference>
<protein>
    <recommendedName>
        <fullName evidence="18">Mitochondrial Rho GTPase</fullName>
    </recommendedName>
</protein>
<evidence type="ECO:0000313" key="17">
    <source>
        <dbReference type="Proteomes" id="UP001177140"/>
    </source>
</evidence>
<dbReference type="SUPFAM" id="SSF47473">
    <property type="entry name" value="EF-hand"/>
    <property type="match status" value="1"/>
</dbReference>
<dbReference type="PROSITE" id="PS51423">
    <property type="entry name" value="MIRO"/>
    <property type="match status" value="1"/>
</dbReference>
<evidence type="ECO:0000256" key="9">
    <source>
        <dbReference type="ARBA" id="ARBA00022837"/>
    </source>
</evidence>
<dbReference type="Gene3D" id="1.10.238.10">
    <property type="entry name" value="EF-hand"/>
    <property type="match status" value="1"/>
</dbReference>
<dbReference type="FunFam" id="3.40.50.300:FF:000935">
    <property type="entry name" value="Mitochondrial Rho GTPase"/>
    <property type="match status" value="1"/>
</dbReference>
<proteinExistence type="inferred from homology"/>
<evidence type="ECO:0000256" key="12">
    <source>
        <dbReference type="ARBA" id="ARBA00023134"/>
    </source>
</evidence>
<keyword evidence="10" id="KW-1133">Transmembrane helix</keyword>